<organism evidence="2 3">
    <name type="scientific">Tritrichomonas foetus</name>
    <dbReference type="NCBI Taxonomy" id="1144522"/>
    <lineage>
        <taxon>Eukaryota</taxon>
        <taxon>Metamonada</taxon>
        <taxon>Parabasalia</taxon>
        <taxon>Tritrichomonadida</taxon>
        <taxon>Tritrichomonadidae</taxon>
        <taxon>Tritrichomonas</taxon>
    </lineage>
</organism>
<feature type="domain" description="Fungal lipase-type" evidence="1">
    <location>
        <begin position="44"/>
        <end position="162"/>
    </location>
</feature>
<dbReference type="RefSeq" id="XP_068363558.1">
    <property type="nucleotide sequence ID" value="XM_068501320.1"/>
</dbReference>
<sequence>MMQMASMIYNCPYLTKSFKFHYSQQSDNKNQCFYVVSIKNDLYVIIRGAKMECDYLIASNFAQIKYEKGYVHKGFHHSALFIINKIESIISKWNGTIYVVGHSTGGGTASMIVAHFIDSKKMNNIYGVTIGAIPSMTLNQSKKYINRIFSFQNDIDVIPQQTIINMRNYTNIFTASSSLKKNKHLKKTEKFLLKQLKKIASKNDSINPMWVTGMITYIPRLFDHIDKSFQMRYHQMYLPGTIILLSNREAPQNIPPEESHRQCFFNIDTIQYHDVKMYTDIIKSIIAQNTLKKYNNSQVIIK</sequence>
<dbReference type="GO" id="GO:0006629">
    <property type="term" value="P:lipid metabolic process"/>
    <property type="evidence" value="ECO:0007669"/>
    <property type="project" value="InterPro"/>
</dbReference>
<dbReference type="OrthoDB" id="438440at2759"/>
<evidence type="ECO:0000313" key="2">
    <source>
        <dbReference type="EMBL" id="OHT10422.1"/>
    </source>
</evidence>
<dbReference type="InterPro" id="IPR029058">
    <property type="entry name" value="AB_hydrolase_fold"/>
</dbReference>
<dbReference type="SUPFAM" id="SSF53474">
    <property type="entry name" value="alpha/beta-Hydrolases"/>
    <property type="match status" value="1"/>
</dbReference>
<name>A0A1J4KL45_9EUKA</name>
<dbReference type="Proteomes" id="UP000179807">
    <property type="component" value="Unassembled WGS sequence"/>
</dbReference>
<evidence type="ECO:0000313" key="3">
    <source>
        <dbReference type="Proteomes" id="UP000179807"/>
    </source>
</evidence>
<comment type="caution">
    <text evidence="2">The sequence shown here is derived from an EMBL/GenBank/DDBJ whole genome shotgun (WGS) entry which is preliminary data.</text>
</comment>
<dbReference type="InterPro" id="IPR002921">
    <property type="entry name" value="Fungal_lipase-type"/>
</dbReference>
<protein>
    <recommendedName>
        <fullName evidence="1">Fungal lipase-type domain-containing protein</fullName>
    </recommendedName>
</protein>
<accession>A0A1J4KL45</accession>
<reference evidence="2" key="1">
    <citation type="submission" date="2016-10" db="EMBL/GenBank/DDBJ databases">
        <authorList>
            <person name="Benchimol M."/>
            <person name="Almeida L.G."/>
            <person name="Vasconcelos A.T."/>
            <person name="Perreira-Neves A."/>
            <person name="Rosa I.A."/>
            <person name="Tasca T."/>
            <person name="Bogo M.R."/>
            <person name="de Souza W."/>
        </authorList>
    </citation>
    <scope>NUCLEOTIDE SEQUENCE [LARGE SCALE GENOMIC DNA]</scope>
    <source>
        <strain evidence="2">K</strain>
    </source>
</reference>
<gene>
    <name evidence="2" type="ORF">TRFO_20305</name>
</gene>
<proteinExistence type="predicted"/>
<dbReference type="GeneID" id="94836024"/>
<dbReference type="Pfam" id="PF01764">
    <property type="entry name" value="Lipase_3"/>
    <property type="match status" value="1"/>
</dbReference>
<dbReference type="EMBL" id="MLAK01000612">
    <property type="protein sequence ID" value="OHT10422.1"/>
    <property type="molecule type" value="Genomic_DNA"/>
</dbReference>
<dbReference type="VEuPathDB" id="TrichDB:TRFO_20305"/>
<dbReference type="Gene3D" id="3.40.50.1820">
    <property type="entry name" value="alpha/beta hydrolase"/>
    <property type="match status" value="1"/>
</dbReference>
<evidence type="ECO:0000259" key="1">
    <source>
        <dbReference type="Pfam" id="PF01764"/>
    </source>
</evidence>
<dbReference type="AlphaFoldDB" id="A0A1J4KL45"/>
<dbReference type="PANTHER" id="PTHR46023">
    <property type="entry name" value="LIPASE CLASS 3 PROTEIN-LIKE"/>
    <property type="match status" value="1"/>
</dbReference>
<keyword evidence="3" id="KW-1185">Reference proteome</keyword>
<dbReference type="PANTHER" id="PTHR46023:SF6">
    <property type="entry name" value="LIPASE CLASS 3 FAMILY PROTEIN"/>
    <property type="match status" value="1"/>
</dbReference>